<dbReference type="Gene3D" id="1.20.1250.20">
    <property type="entry name" value="MFS general substrate transporter like domains"/>
    <property type="match status" value="2"/>
</dbReference>
<evidence type="ECO:0000313" key="11">
    <source>
        <dbReference type="Proteomes" id="UP000093336"/>
    </source>
</evidence>
<keyword evidence="5 6" id="KW-0472">Membrane</keyword>
<reference evidence="8 10" key="1">
    <citation type="submission" date="2015-11" db="EMBL/GenBank/DDBJ databases">
        <title>Genomic analysis of 38 Legionella species identifies large and diverse effector repertoires.</title>
        <authorList>
            <person name="Burstein D."/>
            <person name="Amaro F."/>
            <person name="Zusman T."/>
            <person name="Lifshitz Z."/>
            <person name="Cohen O."/>
            <person name="Gilbert J.A."/>
            <person name="Pupko T."/>
            <person name="Shuman H.A."/>
            <person name="Segal G."/>
        </authorList>
    </citation>
    <scope>NUCLEOTIDE SEQUENCE [LARGE SCALE GENOMIC DNA]</scope>
    <source>
        <strain evidence="8 10">JA-26-G1-E2</strain>
    </source>
</reference>
<dbReference type="GO" id="GO:0005886">
    <property type="term" value="C:plasma membrane"/>
    <property type="evidence" value="ECO:0007669"/>
    <property type="project" value="UniProtKB-SubCell"/>
</dbReference>
<dbReference type="EMBL" id="LYOZ01000037">
    <property type="protein sequence ID" value="OCH97437.1"/>
    <property type="molecule type" value="Genomic_DNA"/>
</dbReference>
<protein>
    <submittedName>
        <fullName evidence="9">MFS transporter</fullName>
    </submittedName>
    <submittedName>
        <fullName evidence="8">Major facilitator family transporter</fullName>
    </submittedName>
</protein>
<dbReference type="PANTHER" id="PTHR43124">
    <property type="entry name" value="PURINE EFFLUX PUMP PBUE"/>
    <property type="match status" value="1"/>
</dbReference>
<comment type="subcellular location">
    <subcellularLocation>
        <location evidence="1">Cell membrane</location>
        <topology evidence="1">Multi-pass membrane protein</topology>
    </subcellularLocation>
</comment>
<evidence type="ECO:0000313" key="9">
    <source>
        <dbReference type="EMBL" id="OCH97437.1"/>
    </source>
</evidence>
<comment type="caution">
    <text evidence="8">The sequence shown here is derived from an EMBL/GenBank/DDBJ whole genome shotgun (WGS) entry which is preliminary data.</text>
</comment>
<feature type="transmembrane region" description="Helical" evidence="6">
    <location>
        <begin position="137"/>
        <end position="165"/>
    </location>
</feature>
<dbReference type="Proteomes" id="UP000054715">
    <property type="component" value="Unassembled WGS sequence"/>
</dbReference>
<dbReference type="InterPro" id="IPR050189">
    <property type="entry name" value="MFS_Efflux_Transporters"/>
</dbReference>
<evidence type="ECO:0000313" key="10">
    <source>
        <dbReference type="Proteomes" id="UP000054715"/>
    </source>
</evidence>
<evidence type="ECO:0000256" key="1">
    <source>
        <dbReference type="ARBA" id="ARBA00004651"/>
    </source>
</evidence>
<evidence type="ECO:0000256" key="5">
    <source>
        <dbReference type="ARBA" id="ARBA00023136"/>
    </source>
</evidence>
<name>A0A0W0UG84_9GAMM</name>
<dbReference type="PROSITE" id="PS50850">
    <property type="entry name" value="MFS"/>
    <property type="match status" value="1"/>
</dbReference>
<feature type="transmembrane region" description="Helical" evidence="6">
    <location>
        <begin position="304"/>
        <end position="322"/>
    </location>
</feature>
<dbReference type="STRING" id="455.Ljam_1109"/>
<sequence>MNKSITRVVAWGIWLIASLFYAYQYILRVMPNIMLDNFIQQFHIDSAVFGQFSGVYYIGYSLMHLPIGIMLDRFGPRKVMTGCILLTVLGLLPIIFAEHWVYPMIGRALIGMGSSAAILGTFKIIRMGFKEEHFTRMLSFAVTIGLIGAIYGGGPVSFLCTVLGYKVVVELFAIFGILLAAFTYFVIPEIDKPTSTSSVISDVKKVITNRQIIALCLLSGLMVGPLEGFADVWGSAFIKEVYGYNRSLASYLPSMIFIGMCFGAPVLSYIAEKTRNYLGVIIGAGLLMMVIFMALISKHMTSETMAFGFLLVGVCSAYQILAIYKASTYVPEQIAGITTAVANMIIMSFGYAFHTTIGVVVNSFGGIKVASAFIYGLGIIPITLGVAVIGFFILFYQERRTLSAVATA</sequence>
<feature type="transmembrane region" description="Helical" evidence="6">
    <location>
        <begin position="277"/>
        <end position="298"/>
    </location>
</feature>
<evidence type="ECO:0000256" key="6">
    <source>
        <dbReference type="SAM" id="Phobius"/>
    </source>
</evidence>
<gene>
    <name evidence="9" type="ORF">A8135_02895</name>
    <name evidence="8" type="ORF">Ljam_1109</name>
</gene>
<feature type="transmembrane region" description="Helical" evidence="6">
    <location>
        <begin position="171"/>
        <end position="191"/>
    </location>
</feature>
<proteinExistence type="predicted"/>
<dbReference type="GO" id="GO:0022857">
    <property type="term" value="F:transmembrane transporter activity"/>
    <property type="evidence" value="ECO:0007669"/>
    <property type="project" value="InterPro"/>
</dbReference>
<evidence type="ECO:0000256" key="3">
    <source>
        <dbReference type="ARBA" id="ARBA00022692"/>
    </source>
</evidence>
<dbReference type="SUPFAM" id="SSF103473">
    <property type="entry name" value="MFS general substrate transporter"/>
    <property type="match status" value="1"/>
</dbReference>
<evidence type="ECO:0000256" key="4">
    <source>
        <dbReference type="ARBA" id="ARBA00022989"/>
    </source>
</evidence>
<dbReference type="PANTHER" id="PTHR43124:SF3">
    <property type="entry name" value="CHLORAMPHENICOL EFFLUX PUMP RV0191"/>
    <property type="match status" value="1"/>
</dbReference>
<keyword evidence="11" id="KW-1185">Reference proteome</keyword>
<feature type="transmembrane region" description="Helical" evidence="6">
    <location>
        <begin position="373"/>
        <end position="396"/>
    </location>
</feature>
<dbReference type="Pfam" id="PF07690">
    <property type="entry name" value="MFS_1"/>
    <property type="match status" value="1"/>
</dbReference>
<organism evidence="8 10">
    <name type="scientific">Legionella jamestowniensis</name>
    <dbReference type="NCBI Taxonomy" id="455"/>
    <lineage>
        <taxon>Bacteria</taxon>
        <taxon>Pseudomonadati</taxon>
        <taxon>Pseudomonadota</taxon>
        <taxon>Gammaproteobacteria</taxon>
        <taxon>Legionellales</taxon>
        <taxon>Legionellaceae</taxon>
        <taxon>Legionella</taxon>
    </lineage>
</organism>
<accession>A0A0W0UG84</accession>
<feature type="transmembrane region" description="Helical" evidence="6">
    <location>
        <begin position="108"/>
        <end position="125"/>
    </location>
</feature>
<keyword evidence="3 6" id="KW-0812">Transmembrane</keyword>
<dbReference type="RefSeq" id="WP_058449138.1">
    <property type="nucleotide sequence ID" value="NZ_CAAAJF010000012.1"/>
</dbReference>
<feature type="transmembrane region" description="Helical" evidence="6">
    <location>
        <begin position="79"/>
        <end position="102"/>
    </location>
</feature>
<dbReference type="InterPro" id="IPR036259">
    <property type="entry name" value="MFS_trans_sf"/>
</dbReference>
<dbReference type="Proteomes" id="UP000093336">
    <property type="component" value="Unassembled WGS sequence"/>
</dbReference>
<feature type="transmembrane region" description="Helical" evidence="6">
    <location>
        <begin position="334"/>
        <end position="353"/>
    </location>
</feature>
<evidence type="ECO:0000256" key="2">
    <source>
        <dbReference type="ARBA" id="ARBA00022475"/>
    </source>
</evidence>
<feature type="transmembrane region" description="Helical" evidence="6">
    <location>
        <begin position="212"/>
        <end position="230"/>
    </location>
</feature>
<keyword evidence="4 6" id="KW-1133">Transmembrane helix</keyword>
<dbReference type="PATRIC" id="fig|455.5.peg.1174"/>
<dbReference type="CDD" id="cd06174">
    <property type="entry name" value="MFS"/>
    <property type="match status" value="1"/>
</dbReference>
<reference evidence="9 11" key="2">
    <citation type="submission" date="2016-05" db="EMBL/GenBank/DDBJ databases">
        <authorList>
            <person name="Prochazka B."/>
            <person name="Indra A."/>
            <person name="Hasenberger P."/>
            <person name="Blaschitz M."/>
            <person name="Wagner L."/>
            <person name="Wewalka G."/>
            <person name="Sorschag S."/>
            <person name="Schmid D."/>
            <person name="Ruppitsch W."/>
        </authorList>
    </citation>
    <scope>NUCLEOTIDE SEQUENCE [LARGE SCALE GENOMIC DNA]</scope>
    <source>
        <strain evidence="9 11">974010_12</strain>
    </source>
</reference>
<feature type="transmembrane region" description="Helical" evidence="6">
    <location>
        <begin position="250"/>
        <end position="270"/>
    </location>
</feature>
<feature type="transmembrane region" description="Helical" evidence="6">
    <location>
        <begin position="47"/>
        <end position="67"/>
    </location>
</feature>
<feature type="transmembrane region" description="Helical" evidence="6">
    <location>
        <begin position="7"/>
        <end position="27"/>
    </location>
</feature>
<feature type="domain" description="Major facilitator superfamily (MFS) profile" evidence="7">
    <location>
        <begin position="1"/>
        <end position="402"/>
    </location>
</feature>
<evidence type="ECO:0000259" key="7">
    <source>
        <dbReference type="PROSITE" id="PS50850"/>
    </source>
</evidence>
<dbReference type="InterPro" id="IPR020846">
    <property type="entry name" value="MFS_dom"/>
</dbReference>
<dbReference type="EMBL" id="LNYG01000013">
    <property type="protein sequence ID" value="KTD06914.1"/>
    <property type="molecule type" value="Genomic_DNA"/>
</dbReference>
<evidence type="ECO:0000313" key="8">
    <source>
        <dbReference type="EMBL" id="KTD06914.1"/>
    </source>
</evidence>
<keyword evidence="2" id="KW-1003">Cell membrane</keyword>
<dbReference type="InterPro" id="IPR011701">
    <property type="entry name" value="MFS"/>
</dbReference>
<dbReference type="AlphaFoldDB" id="A0A0W0UG84"/>